<keyword evidence="3" id="KW-1185">Reference proteome</keyword>
<dbReference type="Proteomes" id="UP000076023">
    <property type="component" value="Unassembled WGS sequence"/>
</dbReference>
<dbReference type="InParanoid" id="A0A146G9C8"/>
<gene>
    <name evidence="2" type="ORF">TSACC_22484</name>
</gene>
<dbReference type="AlphaFoldDB" id="A0A146G9C8"/>
<dbReference type="STRING" id="690879.TSACC_22484"/>
<name>A0A146G9C8_TERSA</name>
<evidence type="ECO:0000256" key="1">
    <source>
        <dbReference type="SAM" id="MobiDB-lite"/>
    </source>
</evidence>
<evidence type="ECO:0000313" key="3">
    <source>
        <dbReference type="Proteomes" id="UP000076023"/>
    </source>
</evidence>
<proteinExistence type="predicted"/>
<feature type="region of interest" description="Disordered" evidence="1">
    <location>
        <begin position="1"/>
        <end position="66"/>
    </location>
</feature>
<comment type="caution">
    <text evidence="2">The sequence shown here is derived from an EMBL/GenBank/DDBJ whole genome shotgun (WGS) entry which is preliminary data.</text>
</comment>
<accession>A0A146G9C8</accession>
<sequence length="95" mass="10408">MNPHATLDPAPSFADSEPSPAANVAREAELPSQADHLPAPSPKVSRRRYVHHEQIATPRNAEPTIPTHRATSEKLNHGKLILSTHQTLTPRLDTL</sequence>
<evidence type="ECO:0000313" key="2">
    <source>
        <dbReference type="EMBL" id="GAT34061.1"/>
    </source>
</evidence>
<dbReference type="RefSeq" id="WP_153811420.1">
    <property type="nucleotide sequence ID" value="NZ_BDCO01000002.1"/>
</dbReference>
<protein>
    <submittedName>
        <fullName evidence="2">Uncharacterized protein</fullName>
    </submittedName>
</protein>
<organism evidence="2 3">
    <name type="scientific">Terrimicrobium sacchariphilum</name>
    <dbReference type="NCBI Taxonomy" id="690879"/>
    <lineage>
        <taxon>Bacteria</taxon>
        <taxon>Pseudomonadati</taxon>
        <taxon>Verrucomicrobiota</taxon>
        <taxon>Terrimicrobiia</taxon>
        <taxon>Terrimicrobiales</taxon>
        <taxon>Terrimicrobiaceae</taxon>
        <taxon>Terrimicrobium</taxon>
    </lineage>
</organism>
<reference evidence="3" key="1">
    <citation type="journal article" date="2017" name="Genome Announc.">
        <title>Draft Genome Sequence of Terrimicrobium sacchariphilum NM-5T, a Facultative Anaerobic Soil Bacterium of the Class Spartobacteria.</title>
        <authorList>
            <person name="Qiu Y.L."/>
            <person name="Tourlousse D.M."/>
            <person name="Matsuura N."/>
            <person name="Ohashi A."/>
            <person name="Sekiguchi Y."/>
        </authorList>
    </citation>
    <scope>NUCLEOTIDE SEQUENCE [LARGE SCALE GENOMIC DNA]</scope>
    <source>
        <strain evidence="3">NM-5</strain>
    </source>
</reference>
<dbReference type="EMBL" id="BDCO01000002">
    <property type="protein sequence ID" value="GAT34061.1"/>
    <property type="molecule type" value="Genomic_DNA"/>
</dbReference>